<proteinExistence type="predicted"/>
<comment type="caution">
    <text evidence="2">The sequence shown here is derived from an EMBL/GenBank/DDBJ whole genome shotgun (WGS) entry which is preliminary data.</text>
</comment>
<dbReference type="RefSeq" id="WP_132640787.1">
    <property type="nucleotide sequence ID" value="NZ_SMLD01000237.1"/>
</dbReference>
<keyword evidence="3" id="KW-1185">Reference proteome</keyword>
<feature type="region of interest" description="Disordered" evidence="1">
    <location>
        <begin position="1"/>
        <end position="40"/>
    </location>
</feature>
<protein>
    <submittedName>
        <fullName evidence="2">Uncharacterized protein</fullName>
    </submittedName>
</protein>
<accession>A0A4R5E6L0</accession>
<sequence length="168" mass="18587">MLDSMHSRKTWEGGASRTPTGWSTRHLTRESASPPRTEKAACARRSALHAYLFAWLPRWSQAGFDSPPGRVRTTTEGIIAMEHVTTTSGQRPNGNSTASRKYMWLITVQWPVGNGGFGNATLCNTVDIPAGTSRLDVYSQIFELAKRETRADTLNVLFFSLEPDQLAS</sequence>
<dbReference type="AlphaFoldDB" id="A0A4R5E6L0"/>
<name>A0A4R5E6L0_9ACTN</name>
<dbReference type="EMBL" id="SMLD01000237">
    <property type="protein sequence ID" value="TDE26427.1"/>
    <property type="molecule type" value="Genomic_DNA"/>
</dbReference>
<evidence type="ECO:0000313" key="3">
    <source>
        <dbReference type="Proteomes" id="UP000295136"/>
    </source>
</evidence>
<dbReference type="Proteomes" id="UP000295136">
    <property type="component" value="Unassembled WGS sequence"/>
</dbReference>
<reference evidence="2 3" key="1">
    <citation type="submission" date="2019-03" db="EMBL/GenBank/DDBJ databases">
        <title>Draft genome sequences of novel Actinobacteria.</title>
        <authorList>
            <person name="Sahin N."/>
            <person name="Ay H."/>
            <person name="Saygin H."/>
        </authorList>
    </citation>
    <scope>NUCLEOTIDE SEQUENCE [LARGE SCALE GENOMIC DNA]</scope>
    <source>
        <strain evidence="2 3">6K102</strain>
    </source>
</reference>
<gene>
    <name evidence="2" type="ORF">E1295_44345</name>
</gene>
<organism evidence="2 3">
    <name type="scientific">Nonomuraea mesophila</name>
    <dbReference type="NCBI Taxonomy" id="2530382"/>
    <lineage>
        <taxon>Bacteria</taxon>
        <taxon>Bacillati</taxon>
        <taxon>Actinomycetota</taxon>
        <taxon>Actinomycetes</taxon>
        <taxon>Streptosporangiales</taxon>
        <taxon>Streptosporangiaceae</taxon>
        <taxon>Nonomuraea</taxon>
    </lineage>
</organism>
<feature type="compositionally biased region" description="Basic and acidic residues" evidence="1">
    <location>
        <begin position="1"/>
        <end position="11"/>
    </location>
</feature>
<evidence type="ECO:0000256" key="1">
    <source>
        <dbReference type="SAM" id="MobiDB-lite"/>
    </source>
</evidence>
<evidence type="ECO:0000313" key="2">
    <source>
        <dbReference type="EMBL" id="TDE26427.1"/>
    </source>
</evidence>